<keyword evidence="2" id="KW-1185">Reference proteome</keyword>
<dbReference type="EMBL" id="JAOTPV010000008">
    <property type="protein sequence ID" value="KAJ4479377.1"/>
    <property type="molecule type" value="Genomic_DNA"/>
</dbReference>
<name>A0A9W9AC77_9AGAR</name>
<dbReference type="OrthoDB" id="5422692at2759"/>
<reference evidence="1" key="1">
    <citation type="submission" date="2022-08" db="EMBL/GenBank/DDBJ databases">
        <title>A Global Phylogenomic Analysis of the Shiitake Genus Lentinula.</title>
        <authorList>
            <consortium name="DOE Joint Genome Institute"/>
            <person name="Sierra-Patev S."/>
            <person name="Min B."/>
            <person name="Naranjo-Ortiz M."/>
            <person name="Looney B."/>
            <person name="Konkel Z."/>
            <person name="Slot J.C."/>
            <person name="Sakamoto Y."/>
            <person name="Steenwyk J.L."/>
            <person name="Rokas A."/>
            <person name="Carro J."/>
            <person name="Camarero S."/>
            <person name="Ferreira P."/>
            <person name="Molpeceres G."/>
            <person name="Ruiz-Duenas F.J."/>
            <person name="Serrano A."/>
            <person name="Henrissat B."/>
            <person name="Drula E."/>
            <person name="Hughes K.W."/>
            <person name="Mata J.L."/>
            <person name="Ishikawa N.K."/>
            <person name="Vargas-Isla R."/>
            <person name="Ushijima S."/>
            <person name="Smith C.A."/>
            <person name="Ahrendt S."/>
            <person name="Andreopoulos W."/>
            <person name="He G."/>
            <person name="Labutti K."/>
            <person name="Lipzen A."/>
            <person name="Ng V."/>
            <person name="Riley R."/>
            <person name="Sandor L."/>
            <person name="Barry K."/>
            <person name="Martinez A.T."/>
            <person name="Xiao Y."/>
            <person name="Gibbons J.G."/>
            <person name="Terashima K."/>
            <person name="Grigoriev I.V."/>
            <person name="Hibbett D.S."/>
        </authorList>
    </citation>
    <scope>NUCLEOTIDE SEQUENCE</scope>
    <source>
        <strain evidence="1">JLM2183</strain>
    </source>
</reference>
<organism evidence="1 2">
    <name type="scientific">Lentinula aciculospora</name>
    <dbReference type="NCBI Taxonomy" id="153920"/>
    <lineage>
        <taxon>Eukaryota</taxon>
        <taxon>Fungi</taxon>
        <taxon>Dikarya</taxon>
        <taxon>Basidiomycota</taxon>
        <taxon>Agaricomycotina</taxon>
        <taxon>Agaricomycetes</taxon>
        <taxon>Agaricomycetidae</taxon>
        <taxon>Agaricales</taxon>
        <taxon>Marasmiineae</taxon>
        <taxon>Omphalotaceae</taxon>
        <taxon>Lentinula</taxon>
    </lineage>
</organism>
<proteinExistence type="predicted"/>
<feature type="non-terminal residue" evidence="1">
    <location>
        <position position="389"/>
    </location>
</feature>
<sequence>AAEKEFNTSSRYPVPEGCNLSRWKIRNDYPSSPPPLYSDAPWANIDFKRRPERFMEVVKLYALEGNKESDFIVQRNKKRDWYHAPWMHYSKFGREPLRGFAFERPIPPLELARTQTEEIQTWAVAFYNATEAALLHDMWRNPAKPAWDKDLLFEPGGMAFKLVVANATKEEIPTLKDAPHWEAVIAQQRDNGVPIFEQNPDIIRNDYTSTVRLVQLDFSIRDVRAPVGWVFGTFMYDGSRTEKDPWDRLTPVALQWGNDPDMNQEAWESGQRPKEGWVNPRATKLLARLGGNRPSFGWNDRANGAADNFITSCLSCHSCAERPMPGQKPVDIAPPPPIKVGQHKYIPIDDAVTMRWFRNIPAGKPFTPGAFSADYNLRVMMGWNNYEQW</sequence>
<dbReference type="AlphaFoldDB" id="A0A9W9AC77"/>
<comment type="caution">
    <text evidence="1">The sequence shown here is derived from an EMBL/GenBank/DDBJ whole genome shotgun (WGS) entry which is preliminary data.</text>
</comment>
<protein>
    <recommendedName>
        <fullName evidence="3">Cytochrome c domain-containing protein</fullName>
    </recommendedName>
</protein>
<evidence type="ECO:0008006" key="3">
    <source>
        <dbReference type="Google" id="ProtNLM"/>
    </source>
</evidence>
<accession>A0A9W9AC77</accession>
<gene>
    <name evidence="1" type="ORF">J3R30DRAFT_3248433</name>
</gene>
<evidence type="ECO:0000313" key="1">
    <source>
        <dbReference type="EMBL" id="KAJ4479377.1"/>
    </source>
</evidence>
<dbReference type="Proteomes" id="UP001150266">
    <property type="component" value="Unassembled WGS sequence"/>
</dbReference>
<evidence type="ECO:0000313" key="2">
    <source>
        <dbReference type="Proteomes" id="UP001150266"/>
    </source>
</evidence>
<feature type="non-terminal residue" evidence="1">
    <location>
        <position position="1"/>
    </location>
</feature>